<keyword evidence="2" id="KW-1185">Reference proteome</keyword>
<dbReference type="Proteomes" id="UP000020681">
    <property type="component" value="Unassembled WGS sequence"/>
</dbReference>
<dbReference type="EMBL" id="JAOL01000026">
    <property type="protein sequence ID" value="EUA94011.1"/>
    <property type="molecule type" value="Genomic_DNA"/>
</dbReference>
<protein>
    <submittedName>
        <fullName evidence="1">Fatty acyl-AMP ligase and polyketide synthase</fullName>
    </submittedName>
</protein>
<reference evidence="1 2" key="1">
    <citation type="submission" date="2014-01" db="EMBL/GenBank/DDBJ databases">
        <authorList>
            <person name="Dobos K."/>
            <person name="Lenaerts A."/>
            <person name="Ordway D."/>
            <person name="DeGroote M.A."/>
            <person name="Parker T."/>
            <person name="Sizemore C."/>
            <person name="Tallon L.J."/>
            <person name="Sadzewicz L.K."/>
            <person name="Sengamalay N."/>
            <person name="Fraser C.M."/>
            <person name="Hine E."/>
            <person name="Shefchek K.A."/>
            <person name="Das S.P."/>
            <person name="Tettelin H."/>
        </authorList>
    </citation>
    <scope>NUCLEOTIDE SEQUENCE [LARGE SCALE GENOMIC DNA]</scope>
    <source>
        <strain evidence="1 2">Harvey</strain>
    </source>
</reference>
<evidence type="ECO:0000313" key="1">
    <source>
        <dbReference type="EMBL" id="EUA94011.1"/>
    </source>
</evidence>
<accession>A0ABN0RA90</accession>
<dbReference type="GO" id="GO:0016874">
    <property type="term" value="F:ligase activity"/>
    <property type="evidence" value="ECO:0007669"/>
    <property type="project" value="UniProtKB-KW"/>
</dbReference>
<sequence length="48" mass="5360">MWIYDREADMDGLRRSNENLGYGLLGAPDRALSVAFRSSSMGRLPRSA</sequence>
<comment type="caution">
    <text evidence="1">The sequence shown here is derived from an EMBL/GenBank/DDBJ whole genome shotgun (WGS) entry which is preliminary data.</text>
</comment>
<keyword evidence="1" id="KW-0436">Ligase</keyword>
<proteinExistence type="predicted"/>
<gene>
    <name evidence="1" type="ORF">I551_8740</name>
</gene>
<evidence type="ECO:0000313" key="2">
    <source>
        <dbReference type="Proteomes" id="UP000020681"/>
    </source>
</evidence>
<name>A0ABN0RA90_MYCUL</name>
<organism evidence="1 2">
    <name type="scientific">Mycobacterium ulcerans str. Harvey</name>
    <dbReference type="NCBI Taxonomy" id="1299332"/>
    <lineage>
        <taxon>Bacteria</taxon>
        <taxon>Bacillati</taxon>
        <taxon>Actinomycetota</taxon>
        <taxon>Actinomycetes</taxon>
        <taxon>Mycobacteriales</taxon>
        <taxon>Mycobacteriaceae</taxon>
        <taxon>Mycobacterium</taxon>
        <taxon>Mycobacterium ulcerans group</taxon>
    </lineage>
</organism>